<keyword evidence="2" id="KW-1185">Reference proteome</keyword>
<sequence>MLINLIKLSKLTNFNSFTHDELCNCLVDSIDLFLQSFERRPWGTILCEVTTSLLANEPFPIELKYKSKILNGFTVVLGFSTGL</sequence>
<dbReference type="AlphaFoldDB" id="A0A1J1J371"/>
<proteinExistence type="predicted"/>
<gene>
    <name evidence="1" type="ORF">CLUMA_CG019660</name>
</gene>
<evidence type="ECO:0000313" key="2">
    <source>
        <dbReference type="Proteomes" id="UP000183832"/>
    </source>
</evidence>
<organism evidence="1 2">
    <name type="scientific">Clunio marinus</name>
    <dbReference type="NCBI Taxonomy" id="568069"/>
    <lineage>
        <taxon>Eukaryota</taxon>
        <taxon>Metazoa</taxon>
        <taxon>Ecdysozoa</taxon>
        <taxon>Arthropoda</taxon>
        <taxon>Hexapoda</taxon>
        <taxon>Insecta</taxon>
        <taxon>Pterygota</taxon>
        <taxon>Neoptera</taxon>
        <taxon>Endopterygota</taxon>
        <taxon>Diptera</taxon>
        <taxon>Nematocera</taxon>
        <taxon>Chironomoidea</taxon>
        <taxon>Chironomidae</taxon>
        <taxon>Clunio</taxon>
    </lineage>
</organism>
<name>A0A1J1J371_9DIPT</name>
<reference evidence="1 2" key="1">
    <citation type="submission" date="2015-04" db="EMBL/GenBank/DDBJ databases">
        <authorList>
            <person name="Syromyatnikov M.Y."/>
            <person name="Popov V.N."/>
        </authorList>
    </citation>
    <scope>NUCLEOTIDE SEQUENCE [LARGE SCALE GENOMIC DNA]</scope>
</reference>
<accession>A0A1J1J371</accession>
<dbReference type="Proteomes" id="UP000183832">
    <property type="component" value="Unassembled WGS sequence"/>
</dbReference>
<protein>
    <submittedName>
        <fullName evidence="1">CLUMA_CG019660, isoform A</fullName>
    </submittedName>
</protein>
<dbReference type="EMBL" id="CVRI01000067">
    <property type="protein sequence ID" value="CRL06915.1"/>
    <property type="molecule type" value="Genomic_DNA"/>
</dbReference>
<evidence type="ECO:0000313" key="1">
    <source>
        <dbReference type="EMBL" id="CRL06915.1"/>
    </source>
</evidence>